<dbReference type="Pfam" id="PF10604">
    <property type="entry name" value="Polyketide_cyc2"/>
    <property type="match status" value="1"/>
</dbReference>
<dbReference type="Gene3D" id="3.30.530.20">
    <property type="match status" value="1"/>
</dbReference>
<evidence type="ECO:0000313" key="1">
    <source>
        <dbReference type="EMBL" id="TDD76499.1"/>
    </source>
</evidence>
<dbReference type="SUPFAM" id="SSF55961">
    <property type="entry name" value="Bet v1-like"/>
    <property type="match status" value="1"/>
</dbReference>
<dbReference type="CDD" id="cd08862">
    <property type="entry name" value="SRPBCC_Smu440-like"/>
    <property type="match status" value="1"/>
</dbReference>
<dbReference type="EMBL" id="SMKY01000145">
    <property type="protein sequence ID" value="TDD76499.1"/>
    <property type="molecule type" value="Genomic_DNA"/>
</dbReference>
<accession>A0A4R5AWX8</accession>
<dbReference type="RefSeq" id="WP_132200309.1">
    <property type="nucleotide sequence ID" value="NZ_SMKY01000145.1"/>
</dbReference>
<comment type="caution">
    <text evidence="1">The sequence shown here is derived from an EMBL/GenBank/DDBJ whole genome shotgun (WGS) entry which is preliminary data.</text>
</comment>
<dbReference type="InterPro" id="IPR019587">
    <property type="entry name" value="Polyketide_cyclase/dehydratase"/>
</dbReference>
<dbReference type="Proteomes" id="UP000295578">
    <property type="component" value="Unassembled WGS sequence"/>
</dbReference>
<reference evidence="1 2" key="1">
    <citation type="submission" date="2019-03" db="EMBL/GenBank/DDBJ databases">
        <title>Draft genome sequences of novel Actinobacteria.</title>
        <authorList>
            <person name="Sahin N."/>
            <person name="Ay H."/>
            <person name="Saygin H."/>
        </authorList>
    </citation>
    <scope>NUCLEOTIDE SEQUENCE [LARGE SCALE GENOMIC DNA]</scope>
    <source>
        <strain evidence="1 2">DSM 45941</strain>
    </source>
</reference>
<proteinExistence type="predicted"/>
<keyword evidence="2" id="KW-1185">Reference proteome</keyword>
<evidence type="ECO:0000313" key="2">
    <source>
        <dbReference type="Proteomes" id="UP000295578"/>
    </source>
</evidence>
<protein>
    <submittedName>
        <fullName evidence="1">Polyketide cyclase</fullName>
    </submittedName>
</protein>
<gene>
    <name evidence="1" type="ORF">E1293_27080</name>
</gene>
<name>A0A4R5AWX8_9ACTN</name>
<sequence>MHFEISVDIDAAAETVWALLADVERWPGMTDSIDRVELLDKPFALSSKARVHQPRLPAAVWTVTAFDENETFTWESRSPGVRTVAAHDIARRPDGTVSVRLAIDQTGPLAPAASLLAGRLTRRYVTMEANGLKAEAERRSGTGSP</sequence>
<dbReference type="InterPro" id="IPR023393">
    <property type="entry name" value="START-like_dom_sf"/>
</dbReference>
<dbReference type="AlphaFoldDB" id="A0A4R5AWX8"/>
<dbReference type="OrthoDB" id="191189at2"/>
<organism evidence="1 2">
    <name type="scientific">Actinomadura darangshiensis</name>
    <dbReference type="NCBI Taxonomy" id="705336"/>
    <lineage>
        <taxon>Bacteria</taxon>
        <taxon>Bacillati</taxon>
        <taxon>Actinomycetota</taxon>
        <taxon>Actinomycetes</taxon>
        <taxon>Streptosporangiales</taxon>
        <taxon>Thermomonosporaceae</taxon>
        <taxon>Actinomadura</taxon>
    </lineage>
</organism>